<proteinExistence type="predicted"/>
<organism evidence="1 2">
    <name type="scientific">Frigoriglobus tundricola</name>
    <dbReference type="NCBI Taxonomy" id="2774151"/>
    <lineage>
        <taxon>Bacteria</taxon>
        <taxon>Pseudomonadati</taxon>
        <taxon>Planctomycetota</taxon>
        <taxon>Planctomycetia</taxon>
        <taxon>Gemmatales</taxon>
        <taxon>Gemmataceae</taxon>
        <taxon>Frigoriglobus</taxon>
    </lineage>
</organism>
<keyword evidence="2" id="KW-1185">Reference proteome</keyword>
<evidence type="ECO:0000313" key="2">
    <source>
        <dbReference type="Proteomes" id="UP000503447"/>
    </source>
</evidence>
<dbReference type="AlphaFoldDB" id="A0A6M5YMP7"/>
<dbReference type="KEGG" id="ftj:FTUN_2885"/>
<reference evidence="2" key="1">
    <citation type="submission" date="2020-05" db="EMBL/GenBank/DDBJ databases">
        <title>Frigoriglobus tundricola gen. nov., sp. nov., a psychrotolerant cellulolytic planctomycete of the family Gemmataceae with two divergent copies of 16S rRNA gene.</title>
        <authorList>
            <person name="Kulichevskaya I.S."/>
            <person name="Ivanova A.A."/>
            <person name="Naumoff D.G."/>
            <person name="Beletsky A.V."/>
            <person name="Rijpstra W.I.C."/>
            <person name="Sinninghe Damste J.S."/>
            <person name="Mardanov A.V."/>
            <person name="Ravin N.V."/>
            <person name="Dedysh S.N."/>
        </authorList>
    </citation>
    <scope>NUCLEOTIDE SEQUENCE [LARGE SCALE GENOMIC DNA]</scope>
    <source>
        <strain evidence="2">PL17</strain>
    </source>
</reference>
<gene>
    <name evidence="1" type="ORF">FTUN_2885</name>
</gene>
<accession>A0A6M5YMP7</accession>
<dbReference type="EMBL" id="CP053452">
    <property type="protein sequence ID" value="QJW95337.1"/>
    <property type="molecule type" value="Genomic_DNA"/>
</dbReference>
<evidence type="ECO:0000313" key="1">
    <source>
        <dbReference type="EMBL" id="QJW95337.1"/>
    </source>
</evidence>
<name>A0A6M5YMP7_9BACT</name>
<sequence>MPVRPTTHFTWQVLRTVKRSTTPPTGRTLRIAPTVSTKDGAFLTVLVEEGLLKRVTGTADAPFEATYALTALGEHAAEYGEYEYRVRSAPVAEPVPVKKVKKK</sequence>
<dbReference type="RefSeq" id="WP_171471140.1">
    <property type="nucleotide sequence ID" value="NZ_CP053452.2"/>
</dbReference>
<protein>
    <submittedName>
        <fullName evidence="1">Uncharacterized protein</fullName>
    </submittedName>
</protein>
<dbReference type="Proteomes" id="UP000503447">
    <property type="component" value="Chromosome"/>
</dbReference>